<dbReference type="AlphaFoldDB" id="A0A0C1WA51"/>
<evidence type="ECO:0000313" key="3">
    <source>
        <dbReference type="Proteomes" id="UP000031586"/>
    </source>
</evidence>
<dbReference type="RefSeq" id="WP_020194379.1">
    <property type="nucleotide sequence ID" value="NZ_BAOH01000005.1"/>
</dbReference>
<dbReference type="PANTHER" id="PTHR42879:SF6">
    <property type="entry name" value="NADPH-DEPENDENT REDUCTASE BACG"/>
    <property type="match status" value="1"/>
</dbReference>
<dbReference type="PATRIC" id="fig|1229493.5.peg.1023"/>
<reference evidence="2 3" key="1">
    <citation type="submission" date="2014-07" db="EMBL/GenBank/DDBJ databases">
        <title>Unique and conserved regions in Vibrio harveyi and related species in comparison with the shrimp pathogen Vibrio harveyi CAIM 1792.</title>
        <authorList>
            <person name="Espinoza-Valles I."/>
            <person name="Vora G."/>
            <person name="Leekitcharoenphon P."/>
            <person name="Ussery D."/>
            <person name="Hoj L."/>
            <person name="Gomez-Gil B."/>
        </authorList>
    </citation>
    <scope>NUCLEOTIDE SEQUENCE [LARGE SCALE GENOMIC DNA]</scope>
    <source>
        <strain evidence="3">CAIM 1854 / LMG 25443</strain>
    </source>
</reference>
<evidence type="ECO:0000256" key="1">
    <source>
        <dbReference type="ARBA" id="ARBA00006484"/>
    </source>
</evidence>
<dbReference type="Gene3D" id="3.40.50.720">
    <property type="entry name" value="NAD(P)-binding Rossmann-like Domain"/>
    <property type="match status" value="1"/>
</dbReference>
<dbReference type="InterPro" id="IPR002347">
    <property type="entry name" value="SDR_fam"/>
</dbReference>
<name>A0A0C1WA51_9VIBR</name>
<dbReference type="InterPro" id="IPR050259">
    <property type="entry name" value="SDR"/>
</dbReference>
<dbReference type="EMBL" id="JPRD01000015">
    <property type="protein sequence ID" value="KIF53192.1"/>
    <property type="molecule type" value="Genomic_DNA"/>
</dbReference>
<organism evidence="2 3">
    <name type="scientific">Vibrio owensii CAIM 1854 = LMG 25443</name>
    <dbReference type="NCBI Taxonomy" id="1229493"/>
    <lineage>
        <taxon>Bacteria</taxon>
        <taxon>Pseudomonadati</taxon>
        <taxon>Pseudomonadota</taxon>
        <taxon>Gammaproteobacteria</taxon>
        <taxon>Vibrionales</taxon>
        <taxon>Vibrionaceae</taxon>
        <taxon>Vibrio</taxon>
    </lineage>
</organism>
<dbReference type="Pfam" id="PF13561">
    <property type="entry name" value="adh_short_C2"/>
    <property type="match status" value="1"/>
</dbReference>
<dbReference type="InterPro" id="IPR036291">
    <property type="entry name" value="NAD(P)-bd_dom_sf"/>
</dbReference>
<gene>
    <name evidence="2" type="ORF">H735_09685</name>
</gene>
<evidence type="ECO:0000313" key="2">
    <source>
        <dbReference type="EMBL" id="KIF53192.1"/>
    </source>
</evidence>
<dbReference type="SUPFAM" id="SSF51735">
    <property type="entry name" value="NAD(P)-binding Rossmann-fold domains"/>
    <property type="match status" value="1"/>
</dbReference>
<comment type="caution">
    <text evidence="2">The sequence shown here is derived from an EMBL/GenBank/DDBJ whole genome shotgun (WGS) entry which is preliminary data.</text>
</comment>
<proteinExistence type="inferred from homology"/>
<accession>A0A0C1WA51</accession>
<dbReference type="PRINTS" id="PR00081">
    <property type="entry name" value="GDHRDH"/>
</dbReference>
<dbReference type="PANTHER" id="PTHR42879">
    <property type="entry name" value="3-OXOACYL-(ACYL-CARRIER-PROTEIN) REDUCTASE"/>
    <property type="match status" value="1"/>
</dbReference>
<sequence>MNTLITCATSGMGSQIARALTEDNLILTGRDQNKLQSLCDFAEDRAFSVELDFFDTRSVQAASAKIVDAGKLDRIVFIIPRIPPSSNIFPSDEEWAELYKNYFINPLSLLRQLFEGNAVNDGAKIVLISGISSKSALTHYATNNCLRSAWLGQAKAMALTLGEKRISVNTLSLGGVMTVSYTEKMKNKALDQNISFEQLMKNEVSNVPLRKYASIDDVVGAVMALLGPLSNHMTGQNIMLDGGFFKGY</sequence>
<dbReference type="Proteomes" id="UP000031586">
    <property type="component" value="Unassembled WGS sequence"/>
</dbReference>
<comment type="similarity">
    <text evidence="1">Belongs to the short-chain dehydrogenases/reductases (SDR) family.</text>
</comment>
<protein>
    <submittedName>
        <fullName evidence="2">Short-chain dehydrogenase</fullName>
    </submittedName>
</protein>